<feature type="region of interest" description="Disordered" evidence="2">
    <location>
        <begin position="537"/>
        <end position="557"/>
    </location>
</feature>
<dbReference type="Pfam" id="PF25301">
    <property type="entry name" value="CUT_C"/>
    <property type="match status" value="1"/>
</dbReference>
<proteinExistence type="predicted"/>
<feature type="domain" description="ZP" evidence="4">
    <location>
        <begin position="514"/>
        <end position="777"/>
    </location>
</feature>
<keyword evidence="1 3" id="KW-0732">Signal</keyword>
<name>A0AAF3F2C4_9BILA</name>
<dbReference type="SMART" id="SM00241">
    <property type="entry name" value="ZP"/>
    <property type="match status" value="1"/>
</dbReference>
<dbReference type="PROSITE" id="PS51034">
    <property type="entry name" value="ZP_2"/>
    <property type="match status" value="1"/>
</dbReference>
<feature type="compositionally biased region" description="Basic and acidic residues" evidence="2">
    <location>
        <begin position="547"/>
        <end position="557"/>
    </location>
</feature>
<evidence type="ECO:0000256" key="3">
    <source>
        <dbReference type="SAM" id="SignalP"/>
    </source>
</evidence>
<evidence type="ECO:0000313" key="5">
    <source>
        <dbReference type="Proteomes" id="UP000887575"/>
    </source>
</evidence>
<dbReference type="Proteomes" id="UP000887575">
    <property type="component" value="Unassembled WGS sequence"/>
</dbReference>
<dbReference type="InterPro" id="IPR051962">
    <property type="entry name" value="Cuticlin"/>
</dbReference>
<feature type="compositionally biased region" description="Polar residues" evidence="2">
    <location>
        <begin position="210"/>
        <end position="229"/>
    </location>
</feature>
<feature type="region of interest" description="Disordered" evidence="2">
    <location>
        <begin position="413"/>
        <end position="448"/>
    </location>
</feature>
<dbReference type="AlphaFoldDB" id="A0AAF3F2C4"/>
<feature type="region of interest" description="Disordered" evidence="2">
    <location>
        <begin position="294"/>
        <end position="332"/>
    </location>
</feature>
<dbReference type="PANTHER" id="PTHR22907:SF46">
    <property type="entry name" value="ZP DOMAIN-CONTAINING PROTEIN"/>
    <property type="match status" value="1"/>
</dbReference>
<dbReference type="InterPro" id="IPR001507">
    <property type="entry name" value="ZP_dom"/>
</dbReference>
<feature type="compositionally biased region" description="Polar residues" evidence="2">
    <location>
        <begin position="154"/>
        <end position="170"/>
    </location>
</feature>
<accession>A0AAF3F2C4</accession>
<feature type="signal peptide" evidence="3">
    <location>
        <begin position="1"/>
        <end position="24"/>
    </location>
</feature>
<dbReference type="PANTHER" id="PTHR22907">
    <property type="entry name" value="GH04558P"/>
    <property type="match status" value="1"/>
</dbReference>
<feature type="compositionally biased region" description="Basic and acidic residues" evidence="2">
    <location>
        <begin position="294"/>
        <end position="306"/>
    </location>
</feature>
<organism evidence="5 6">
    <name type="scientific">Mesorhabditis belari</name>
    <dbReference type="NCBI Taxonomy" id="2138241"/>
    <lineage>
        <taxon>Eukaryota</taxon>
        <taxon>Metazoa</taxon>
        <taxon>Ecdysozoa</taxon>
        <taxon>Nematoda</taxon>
        <taxon>Chromadorea</taxon>
        <taxon>Rhabditida</taxon>
        <taxon>Rhabditina</taxon>
        <taxon>Rhabditomorpha</taxon>
        <taxon>Rhabditoidea</taxon>
        <taxon>Rhabditidae</taxon>
        <taxon>Mesorhabditinae</taxon>
        <taxon>Mesorhabditis</taxon>
    </lineage>
</organism>
<protein>
    <recommendedName>
        <fullName evidence="4">ZP domain-containing protein</fullName>
    </recommendedName>
</protein>
<dbReference type="InterPro" id="IPR057475">
    <property type="entry name" value="CUT_C"/>
</dbReference>
<feature type="region of interest" description="Disordered" evidence="2">
    <location>
        <begin position="116"/>
        <end position="230"/>
    </location>
</feature>
<feature type="chain" id="PRO_5042008827" description="ZP domain-containing protein" evidence="3">
    <location>
        <begin position="25"/>
        <end position="875"/>
    </location>
</feature>
<evidence type="ECO:0000256" key="2">
    <source>
        <dbReference type="SAM" id="MobiDB-lite"/>
    </source>
</evidence>
<evidence type="ECO:0000259" key="4">
    <source>
        <dbReference type="PROSITE" id="PS51034"/>
    </source>
</evidence>
<sequence length="875" mass="97575">MNLGGQKLNLQYSLFLLFISISSALKPIWKTAPRDAKNNISLIASRSQRASNPSLIDSKPGPPSYYTLPENFQGPVPPPFHSFFPKGPFNRLYPAIIREPPAPYVPISQVPIAPYPPLSEVKESYSSPSTTREPSREPSAPSATPNGYFEERVTSTTQPQNGPENQTSSPTAPPREFKTAAPRELTTSSYQLESNPKDFPDQRPYPEPIPSSQVYSYSGPTRPPVSTSVPYYPRPVHEQPYAPDLSLIPPTFAHLAPPKCSNYVCEIEKEKVTPMRISADHPPTLVISNTVKEKTPNESRDLEDSTKSPFDTNPYEEVIKNTHPPGGLVYPPPLELTTRRNLDEIDDLRLPTAPPRRVIEIVTNGPYEVPENPSVLTPSPTIPQRALNPYGIPEAPAITPAPPQVPVATRRIPDAYNPPEAQTRTPTTSKAPEQAQEGPYGPPADDVTTALPTTVGKRIEYQTRAPIIELRTEAHPPSSPQIPSSPPSIRPPVTEQTEILYEYLVTTPPNAEDVTLSNDVPTRFTYSPPLVEYLETTPSKFPSIGDDFPRNEDDKHEDLTPEREMIETTQVKCGIRNSEENPLESRYHLEIVVMINQPNGTTDLQTFMAQCEQQRVYYNKQKLPKRIEEALEELHLVASRIEQKATIPQVEMKILIDEHHELGGETSTAELGTHLAVQWKLIPESDAYGFHVHNCVVRDSFNGIEHQIIDQHGCSTDLQILTHPHYDTYHDQAAAKLWAFKIPDHSMLSIRCDVLICSDIPSTQTNLSSCATVPTPPFCPDLITSAPNSIAFDFGKSNRKRESLGEFMEEDMISESRTISVKAAYCIGEECKNKPKERHPYCVDVWWATVSSGFTLSAFALSLTVNTVVRFTKRD</sequence>
<reference evidence="6" key="1">
    <citation type="submission" date="2024-02" db="UniProtKB">
        <authorList>
            <consortium name="WormBaseParasite"/>
        </authorList>
    </citation>
    <scope>IDENTIFICATION</scope>
</reference>
<feature type="compositionally biased region" description="Polar residues" evidence="2">
    <location>
        <begin position="185"/>
        <end position="194"/>
    </location>
</feature>
<evidence type="ECO:0000313" key="6">
    <source>
        <dbReference type="WBParaSite" id="MBELARI_LOCUS20605"/>
    </source>
</evidence>
<keyword evidence="5" id="KW-1185">Reference proteome</keyword>
<feature type="compositionally biased region" description="Polar residues" evidence="2">
    <location>
        <begin position="420"/>
        <end position="431"/>
    </location>
</feature>
<evidence type="ECO:0000256" key="1">
    <source>
        <dbReference type="ARBA" id="ARBA00022729"/>
    </source>
</evidence>
<dbReference type="WBParaSite" id="MBELARI_LOCUS20605">
    <property type="protein sequence ID" value="MBELARI_LOCUS20605"/>
    <property type="gene ID" value="MBELARI_LOCUS20605"/>
</dbReference>